<evidence type="ECO:0000313" key="2">
    <source>
        <dbReference type="Proteomes" id="UP000279968"/>
    </source>
</evidence>
<sequence>MQPITAAPRNTMTTAAVTRLLRDAPALTVGKGLELIDRNLQVIEDISADLAGGQVSRNSYANLHATATLSLSRELAWASALVRPYMTLSDGVDTARFNLGAFFTNVPEQPVDEQPVTYNVNGYDILHALYSPTGEAYAVDAGVSYLAEVERILQAQGYTRYLIDQTRADAVLPSAKVWPLDDQTRWLTIVNDLLAAVGYQGVWSDWDGQLRCQPYQLPRERAPEWLYDNGQATAMIGPGLVVARDYFEAPNRWVVVRQNDIDGPPPTEGAGVYTWTNEDQGDISVEGRDGRIITRVVYVDAADQAALERLAEVTIDADMRIPTQVRLSTSPNPLHWHFDLLVVDHAAVGRYSQVLGTSWTLPLDGGDMTHEWSVL</sequence>
<evidence type="ECO:0000313" key="1">
    <source>
        <dbReference type="EMBL" id="RKN55958.1"/>
    </source>
</evidence>
<keyword evidence="2" id="KW-1185">Reference proteome</keyword>
<reference evidence="1 2" key="1">
    <citation type="journal article" date="2015" name="Int. J. Syst. Evol. Microbiol.">
        <title>Micromonospora costi sp. nov., isolated from a leaf of Costus speciosus.</title>
        <authorList>
            <person name="Thawai C."/>
        </authorList>
    </citation>
    <scope>NUCLEOTIDE SEQUENCE [LARGE SCALE GENOMIC DNA]</scope>
    <source>
        <strain evidence="1 2">CS1-12</strain>
    </source>
</reference>
<proteinExistence type="predicted"/>
<organism evidence="1 2">
    <name type="scientific">Micromonospora costi</name>
    <dbReference type="NCBI Taxonomy" id="1530042"/>
    <lineage>
        <taxon>Bacteria</taxon>
        <taxon>Bacillati</taxon>
        <taxon>Actinomycetota</taxon>
        <taxon>Actinomycetes</taxon>
        <taxon>Micromonosporales</taxon>
        <taxon>Micromonosporaceae</taxon>
        <taxon>Micromonospora</taxon>
    </lineage>
</organism>
<gene>
    <name evidence="1" type="ORF">D7193_15340</name>
</gene>
<comment type="caution">
    <text evidence="1">The sequence shown here is derived from an EMBL/GenBank/DDBJ whole genome shotgun (WGS) entry which is preliminary data.</text>
</comment>
<name>A0A3B0A5C5_9ACTN</name>
<dbReference type="AlphaFoldDB" id="A0A3B0A5C5"/>
<dbReference type="EMBL" id="RBAN01000002">
    <property type="protein sequence ID" value="RKN55958.1"/>
    <property type="molecule type" value="Genomic_DNA"/>
</dbReference>
<dbReference type="RefSeq" id="WP_120780141.1">
    <property type="nucleotide sequence ID" value="NZ_JBHLUP010000002.1"/>
</dbReference>
<dbReference type="Proteomes" id="UP000279968">
    <property type="component" value="Unassembled WGS sequence"/>
</dbReference>
<protein>
    <submittedName>
        <fullName evidence="1">Uncharacterized protein</fullName>
    </submittedName>
</protein>
<accession>A0A3B0A5C5</accession>
<dbReference type="OrthoDB" id="3330133at2"/>